<evidence type="ECO:0000313" key="3">
    <source>
        <dbReference type="EMBL" id="ADJ23423.1"/>
    </source>
</evidence>
<dbReference type="InterPro" id="IPR030829">
    <property type="entry name" value="SoxH-rel_PQQ_2"/>
</dbReference>
<dbReference type="Gene3D" id="3.60.15.10">
    <property type="entry name" value="Ribonuclease Z/Hydroxyacylglutathione hydrolase-like"/>
    <property type="match status" value="1"/>
</dbReference>
<dbReference type="NCBIfam" id="TIGR04559">
    <property type="entry name" value="SoxH_rel_PQQ_2"/>
    <property type="match status" value="1"/>
</dbReference>
<proteinExistence type="inferred from homology"/>
<evidence type="ECO:0000259" key="2">
    <source>
        <dbReference type="SMART" id="SM00849"/>
    </source>
</evidence>
<sequence precursor="true">MTEKSRLFSRPTRKEFLRGAASAALFPLFPRVSVAETYEAEVSEVAPGVFVHVAPYELVEPTNHGDISNSCIIVGNDAVAIIDTGGSYLVGKALRAAAAKVTSKPIRYVINTHMHPDHVLGNAAFEGNGTEFVGHAKLPAALSARAESYLRTAQTRLGETGFAGTKIVIPTKLVSDTLDLDLGGRSLTLKARATSHTDNDLTVFDSTTGTFVLGDLLFSGHIPTLDGSIVGWLKLIPELMNEKAQRAIPGHGPKSMPWPDAMLPQQRYLETIARDVRTLIKDGATLEQALKTAGQSERDNWQLFAELNGMNVTAAFTELEWE</sequence>
<dbReference type="Pfam" id="PF00753">
    <property type="entry name" value="Lactamase_B"/>
    <property type="match status" value="1"/>
</dbReference>
<dbReference type="CDD" id="cd16282">
    <property type="entry name" value="metallo-hydrolase-like_MBL-fold"/>
    <property type="match status" value="1"/>
</dbReference>
<dbReference type="RefSeq" id="WP_013215582.1">
    <property type="nucleotide sequence ID" value="NC_014313.1"/>
</dbReference>
<evidence type="ECO:0000256" key="1">
    <source>
        <dbReference type="ARBA" id="ARBA00005250"/>
    </source>
</evidence>
<gene>
    <name evidence="3" type="ordered locus">Hden_1616</name>
</gene>
<protein>
    <submittedName>
        <fullName evidence="3">Beta-lactamase domain protein</fullName>
    </submittedName>
</protein>
<evidence type="ECO:0000313" key="4">
    <source>
        <dbReference type="Proteomes" id="UP000002033"/>
    </source>
</evidence>
<dbReference type="HOGENOM" id="CLU_056342_0_0_5"/>
<dbReference type="AlphaFoldDB" id="D8JYH1"/>
<keyword evidence="4" id="KW-1185">Reference proteome</keyword>
<accession>D8JYH1</accession>
<comment type="similarity">
    <text evidence="1">Belongs to the metallo-beta-lactamase superfamily. Class-B beta-lactamase family.</text>
</comment>
<dbReference type="InterPro" id="IPR001279">
    <property type="entry name" value="Metallo-B-lactamas"/>
</dbReference>
<dbReference type="PANTHER" id="PTHR42951:SF4">
    <property type="entry name" value="ACYL-COENZYME A THIOESTERASE MBLAC2"/>
    <property type="match status" value="1"/>
</dbReference>
<dbReference type="GO" id="GO:0017001">
    <property type="term" value="P:antibiotic catabolic process"/>
    <property type="evidence" value="ECO:0007669"/>
    <property type="project" value="UniProtKB-ARBA"/>
</dbReference>
<dbReference type="eggNOG" id="COG0491">
    <property type="taxonomic scope" value="Bacteria"/>
</dbReference>
<name>D8JYH1_HYPDA</name>
<reference evidence="4" key="1">
    <citation type="journal article" date="2011" name="J. Bacteriol.">
        <title>Genome sequences of eight morphologically diverse alphaproteobacteria.</title>
        <authorList>
            <consortium name="US DOE Joint Genome Institute"/>
            <person name="Brown P.J."/>
            <person name="Kysela D.T."/>
            <person name="Buechlein A."/>
            <person name="Hemmerich C."/>
            <person name="Brun Y.V."/>
        </authorList>
    </citation>
    <scope>NUCLEOTIDE SEQUENCE [LARGE SCALE GENOMIC DNA]</scope>
    <source>
        <strain evidence="4">ATCC 51888 / DSM 1869 / NCIB 11706 / TK 0415</strain>
    </source>
</reference>
<dbReference type="SMART" id="SM00849">
    <property type="entry name" value="Lactamase_B"/>
    <property type="match status" value="1"/>
</dbReference>
<dbReference type="InterPro" id="IPR036866">
    <property type="entry name" value="RibonucZ/Hydroxyglut_hydro"/>
</dbReference>
<dbReference type="KEGG" id="hdn:Hden_1616"/>
<dbReference type="EMBL" id="CP002083">
    <property type="protein sequence ID" value="ADJ23423.1"/>
    <property type="molecule type" value="Genomic_DNA"/>
</dbReference>
<dbReference type="STRING" id="582899.Hden_1616"/>
<organism evidence="3 4">
    <name type="scientific">Hyphomicrobium denitrificans (strain ATCC 51888 / DSM 1869 / NCIMB 11706 / TK 0415)</name>
    <dbReference type="NCBI Taxonomy" id="582899"/>
    <lineage>
        <taxon>Bacteria</taxon>
        <taxon>Pseudomonadati</taxon>
        <taxon>Pseudomonadota</taxon>
        <taxon>Alphaproteobacteria</taxon>
        <taxon>Hyphomicrobiales</taxon>
        <taxon>Hyphomicrobiaceae</taxon>
        <taxon>Hyphomicrobium</taxon>
    </lineage>
</organism>
<dbReference type="OrthoDB" id="420651at2"/>
<feature type="domain" description="Metallo-beta-lactamase" evidence="2">
    <location>
        <begin position="67"/>
        <end position="251"/>
    </location>
</feature>
<dbReference type="Proteomes" id="UP000002033">
    <property type="component" value="Chromosome"/>
</dbReference>
<dbReference type="SUPFAM" id="SSF56281">
    <property type="entry name" value="Metallo-hydrolase/oxidoreductase"/>
    <property type="match status" value="1"/>
</dbReference>
<dbReference type="InterPro" id="IPR050855">
    <property type="entry name" value="NDM-1-like"/>
</dbReference>
<dbReference type="PANTHER" id="PTHR42951">
    <property type="entry name" value="METALLO-BETA-LACTAMASE DOMAIN-CONTAINING"/>
    <property type="match status" value="1"/>
</dbReference>